<evidence type="ECO:0000313" key="1">
    <source>
        <dbReference type="EMBL" id="ORY86538.1"/>
    </source>
</evidence>
<protein>
    <recommendedName>
        <fullName evidence="3">DUF4291 domain-containing protein</fullName>
    </recommendedName>
</protein>
<accession>A0A1Y2FRC7</accession>
<organism evidence="1 2">
    <name type="scientific">Neocallimastix californiae</name>
    <dbReference type="NCBI Taxonomy" id="1754190"/>
    <lineage>
        <taxon>Eukaryota</taxon>
        <taxon>Fungi</taxon>
        <taxon>Fungi incertae sedis</taxon>
        <taxon>Chytridiomycota</taxon>
        <taxon>Chytridiomycota incertae sedis</taxon>
        <taxon>Neocallimastigomycetes</taxon>
        <taxon>Neocallimastigales</taxon>
        <taxon>Neocallimastigaceae</taxon>
        <taxon>Neocallimastix</taxon>
    </lineage>
</organism>
<evidence type="ECO:0000313" key="2">
    <source>
        <dbReference type="Proteomes" id="UP000193920"/>
    </source>
</evidence>
<dbReference type="OrthoDB" id="413653at2759"/>
<keyword evidence="2" id="KW-1185">Reference proteome</keyword>
<evidence type="ECO:0008006" key="3">
    <source>
        <dbReference type="Google" id="ProtNLM"/>
    </source>
</evidence>
<sequence length="187" mass="21842">MEKCQIRAVYNEDTIRVYQAYSKKIGEEAIKLGTFGPSFKLTRMTWIKPSFLWMMYRCGWATKDKNQECVLGIDIKRQAFDYLIKNSVPSSKPKNNNIAITDEEWKEKIKNSDIRIQWDPERDIDGNPLSYRSVQLGLRGKAIENYVNNWIVNIEDITAYVLDLSQKKQEGIDIIPLLPKEKIYNIS</sequence>
<dbReference type="InterPro" id="IPR025633">
    <property type="entry name" value="DUF4291"/>
</dbReference>
<dbReference type="PANTHER" id="PTHR38567:SF1">
    <property type="entry name" value="DUF4291 DOMAIN-CONTAINING PROTEIN"/>
    <property type="match status" value="1"/>
</dbReference>
<dbReference type="AlphaFoldDB" id="A0A1Y2FRC7"/>
<comment type="caution">
    <text evidence="1">The sequence shown here is derived from an EMBL/GenBank/DDBJ whole genome shotgun (WGS) entry which is preliminary data.</text>
</comment>
<gene>
    <name evidence="1" type="ORF">LY90DRAFT_696837</name>
</gene>
<dbReference type="Proteomes" id="UP000193920">
    <property type="component" value="Unassembled WGS sequence"/>
</dbReference>
<name>A0A1Y2FRC7_9FUNG</name>
<dbReference type="STRING" id="1754190.A0A1Y2FRC7"/>
<dbReference type="PANTHER" id="PTHR38567">
    <property type="entry name" value="DUF4291 DOMAIN-CONTAINING PROTEIN"/>
    <property type="match status" value="1"/>
</dbReference>
<dbReference type="Pfam" id="PF14124">
    <property type="entry name" value="DUF4291"/>
    <property type="match status" value="1"/>
</dbReference>
<proteinExistence type="predicted"/>
<reference evidence="1 2" key="1">
    <citation type="submission" date="2016-08" db="EMBL/GenBank/DDBJ databases">
        <title>A Parts List for Fungal Cellulosomes Revealed by Comparative Genomics.</title>
        <authorList>
            <consortium name="DOE Joint Genome Institute"/>
            <person name="Haitjema C.H."/>
            <person name="Gilmore S.P."/>
            <person name="Henske J.K."/>
            <person name="Solomon K.V."/>
            <person name="De Groot R."/>
            <person name="Kuo A."/>
            <person name="Mondo S.J."/>
            <person name="Salamov A.A."/>
            <person name="Labutti K."/>
            <person name="Zhao Z."/>
            <person name="Chiniquy J."/>
            <person name="Barry K."/>
            <person name="Brewer H.M."/>
            <person name="Purvine S.O."/>
            <person name="Wright A.T."/>
            <person name="Boxma B."/>
            <person name="Van Alen T."/>
            <person name="Hackstein J.H."/>
            <person name="Baker S.E."/>
            <person name="Grigoriev I.V."/>
            <person name="O'Malley M.A."/>
        </authorList>
    </citation>
    <scope>NUCLEOTIDE SEQUENCE [LARGE SCALE GENOMIC DNA]</scope>
    <source>
        <strain evidence="1 2">G1</strain>
    </source>
</reference>
<dbReference type="EMBL" id="MCOG01000002">
    <property type="protein sequence ID" value="ORY86538.1"/>
    <property type="molecule type" value="Genomic_DNA"/>
</dbReference>